<dbReference type="AlphaFoldDB" id="A0AA36PPP2"/>
<reference evidence="1 2" key="1">
    <citation type="submission" date="2015-03" db="EMBL/GenBank/DDBJ databases">
        <authorList>
            <consortium name="Pathogen Informatics"/>
            <person name="Murphy D."/>
        </authorList>
    </citation>
    <scope>NUCLEOTIDE SEQUENCE [LARGE SCALE GENOMIC DNA]</scope>
    <source>
        <strain evidence="1 2">FE82747</strain>
    </source>
</reference>
<evidence type="ECO:0000313" key="2">
    <source>
        <dbReference type="Proteomes" id="UP000040841"/>
    </source>
</evidence>
<evidence type="ECO:0000313" key="1">
    <source>
        <dbReference type="EMBL" id="CNI73508.1"/>
    </source>
</evidence>
<protein>
    <submittedName>
        <fullName evidence="1">Uncharacterized protein</fullName>
    </submittedName>
</protein>
<gene>
    <name evidence="1" type="ORF">ERS008502_04118</name>
</gene>
<accession>A0AA36PPP2</accession>
<dbReference type="Proteomes" id="UP000040841">
    <property type="component" value="Unassembled WGS sequence"/>
</dbReference>
<proteinExistence type="predicted"/>
<name>A0AA36PPP2_YERMO</name>
<comment type="caution">
    <text evidence="1">The sequence shown here is derived from an EMBL/GenBank/DDBJ whole genome shotgun (WGS) entry which is preliminary data.</text>
</comment>
<dbReference type="EMBL" id="CQBM01000019">
    <property type="protein sequence ID" value="CNI73508.1"/>
    <property type="molecule type" value="Genomic_DNA"/>
</dbReference>
<organism evidence="1 2">
    <name type="scientific">Yersinia mollaretii</name>
    <dbReference type="NCBI Taxonomy" id="33060"/>
    <lineage>
        <taxon>Bacteria</taxon>
        <taxon>Pseudomonadati</taxon>
        <taxon>Pseudomonadota</taxon>
        <taxon>Gammaproteobacteria</taxon>
        <taxon>Enterobacterales</taxon>
        <taxon>Yersiniaceae</taxon>
        <taxon>Yersinia</taxon>
    </lineage>
</organism>
<sequence length="37" mass="4043">MYQGRLTLLHLCASAAKKCEKCAQSVPRPSIIAPFPL</sequence>